<dbReference type="GO" id="GO:0005886">
    <property type="term" value="C:plasma membrane"/>
    <property type="evidence" value="ECO:0007669"/>
    <property type="project" value="TreeGrafter"/>
</dbReference>
<evidence type="ECO:0000256" key="1">
    <source>
        <dbReference type="ARBA" id="ARBA00008710"/>
    </source>
</evidence>
<dbReference type="GO" id="GO:0070967">
    <property type="term" value="F:coenzyme F420 binding"/>
    <property type="evidence" value="ECO:0007669"/>
    <property type="project" value="TreeGrafter"/>
</dbReference>
<evidence type="ECO:0000313" key="3">
    <source>
        <dbReference type="EMBL" id="SCL26126.1"/>
    </source>
</evidence>
<gene>
    <name evidence="3" type="ORF">GA0070616_3244</name>
</gene>
<dbReference type="InterPro" id="IPR012349">
    <property type="entry name" value="Split_barrel_FMN-bd"/>
</dbReference>
<organism evidence="3 4">
    <name type="scientific">Micromonospora nigra</name>
    <dbReference type="NCBI Taxonomy" id="145857"/>
    <lineage>
        <taxon>Bacteria</taxon>
        <taxon>Bacillati</taxon>
        <taxon>Actinomycetota</taxon>
        <taxon>Actinomycetes</taxon>
        <taxon>Micromonosporales</taxon>
        <taxon>Micromonosporaceae</taxon>
        <taxon>Micromonospora</taxon>
    </lineage>
</organism>
<dbReference type="Gene3D" id="2.30.110.10">
    <property type="entry name" value="Electron Transport, Fmn-binding Protein, Chain A"/>
    <property type="match status" value="1"/>
</dbReference>
<comment type="similarity">
    <text evidence="1">Belongs to the F420H(2)-dependent quinone reductase family.</text>
</comment>
<keyword evidence="4" id="KW-1185">Reference proteome</keyword>
<comment type="catalytic activity">
    <reaction evidence="2">
        <text>oxidized coenzyme F420-(gamma-L-Glu)(n) + a quinol + H(+) = reduced coenzyme F420-(gamma-L-Glu)(n) + a quinone</text>
        <dbReference type="Rhea" id="RHEA:39663"/>
        <dbReference type="Rhea" id="RHEA-COMP:12939"/>
        <dbReference type="Rhea" id="RHEA-COMP:14378"/>
        <dbReference type="ChEBI" id="CHEBI:15378"/>
        <dbReference type="ChEBI" id="CHEBI:24646"/>
        <dbReference type="ChEBI" id="CHEBI:132124"/>
        <dbReference type="ChEBI" id="CHEBI:133980"/>
        <dbReference type="ChEBI" id="CHEBI:139511"/>
    </reaction>
</comment>
<protein>
    <submittedName>
        <fullName evidence="3">Deazaflavin-dependent oxidoreductase, nitroreductase family</fullName>
    </submittedName>
</protein>
<evidence type="ECO:0000313" key="4">
    <source>
        <dbReference type="Proteomes" id="UP000199699"/>
    </source>
</evidence>
<dbReference type="Pfam" id="PF04075">
    <property type="entry name" value="F420H2_quin_red"/>
    <property type="match status" value="1"/>
</dbReference>
<dbReference type="GO" id="GO:0016491">
    <property type="term" value="F:oxidoreductase activity"/>
    <property type="evidence" value="ECO:0007669"/>
    <property type="project" value="InterPro"/>
</dbReference>
<evidence type="ECO:0000256" key="2">
    <source>
        <dbReference type="ARBA" id="ARBA00049106"/>
    </source>
</evidence>
<dbReference type="AlphaFoldDB" id="A0A1C6S9P8"/>
<dbReference type="PANTHER" id="PTHR39428:SF1">
    <property type="entry name" value="F420H(2)-DEPENDENT QUINONE REDUCTASE RV1261C"/>
    <property type="match status" value="1"/>
</dbReference>
<accession>A0A1C6S9P8</accession>
<name>A0A1C6S9P8_9ACTN</name>
<dbReference type="EMBL" id="FMHT01000003">
    <property type="protein sequence ID" value="SCL26126.1"/>
    <property type="molecule type" value="Genomic_DNA"/>
</dbReference>
<dbReference type="STRING" id="145857.GA0070616_3244"/>
<sequence>MLPACRWLPFVRDSGRYDAGVTESDLSPAKKPWLPPRWFIRFFWSAHRGVFRRSGGRVGLSRPRGNRYGMLRLTTVGRRTGQQRSVILGYFEDGENLVSLAMNGWGEPEPAWWLNLQAHPDVTVDLVDGPRPVRGHAATDGERSRLWARWREIDKNLDGYAARRSSETAVVVLVPRPGTSEASRGT</sequence>
<reference evidence="3 4" key="1">
    <citation type="submission" date="2016-06" db="EMBL/GenBank/DDBJ databases">
        <authorList>
            <person name="Kjaerup R.B."/>
            <person name="Dalgaard T.S."/>
            <person name="Juul-Madsen H.R."/>
        </authorList>
    </citation>
    <scope>NUCLEOTIDE SEQUENCE [LARGE SCALE GENOMIC DNA]</scope>
    <source>
        <strain evidence="3 4">DSM 43818</strain>
    </source>
</reference>
<dbReference type="InterPro" id="IPR004378">
    <property type="entry name" value="F420H2_quin_Rdtase"/>
</dbReference>
<dbReference type="NCBIfam" id="TIGR00026">
    <property type="entry name" value="hi_GC_TIGR00026"/>
    <property type="match status" value="1"/>
</dbReference>
<dbReference type="PANTHER" id="PTHR39428">
    <property type="entry name" value="F420H(2)-DEPENDENT QUINONE REDUCTASE RV1261C"/>
    <property type="match status" value="1"/>
</dbReference>
<dbReference type="Proteomes" id="UP000199699">
    <property type="component" value="Unassembled WGS sequence"/>
</dbReference>
<proteinExistence type="inferred from homology"/>